<dbReference type="EMBL" id="ACIN03000001">
    <property type="protein sequence ID" value="ESK66479.1"/>
    <property type="molecule type" value="Genomic_DNA"/>
</dbReference>
<dbReference type="FunFam" id="3.40.50.880:FF:000030">
    <property type="entry name" value="Gamma-glutamyl-gamma-aminobutyrate hydrolase PuuD"/>
    <property type="match status" value="1"/>
</dbReference>
<reference evidence="1" key="1">
    <citation type="submission" date="2013-06" db="EMBL/GenBank/DDBJ databases">
        <authorList>
            <person name="Weinstock G."/>
            <person name="Sodergren E."/>
            <person name="Clifton S."/>
            <person name="Fulton L."/>
            <person name="Fulton B."/>
            <person name="Courtney L."/>
            <person name="Fronick C."/>
            <person name="Harrison M."/>
            <person name="Strong C."/>
            <person name="Farmer C."/>
            <person name="Delahaunty K."/>
            <person name="Markovic C."/>
            <person name="Hall O."/>
            <person name="Minx P."/>
            <person name="Tomlinson C."/>
            <person name="Mitreva M."/>
            <person name="Nelson J."/>
            <person name="Hou S."/>
            <person name="Wollam A."/>
            <person name="Pepin K.H."/>
            <person name="Johnson M."/>
            <person name="Bhonagiri V."/>
            <person name="Nash W.E."/>
            <person name="Warren W."/>
            <person name="Chinwalla A."/>
            <person name="Mardis E.R."/>
            <person name="Wilson R.K."/>
        </authorList>
    </citation>
    <scope>NUCLEOTIDE SEQUENCE [LARGE SCALE GENOMIC DNA]</scope>
    <source>
        <strain evidence="1">ATCC 49176</strain>
    </source>
</reference>
<dbReference type="AlphaFoldDB" id="W1Q6L1"/>
<dbReference type="SUPFAM" id="SSF52317">
    <property type="entry name" value="Class I glutamine amidotransferase-like"/>
    <property type="match status" value="1"/>
</dbReference>
<dbReference type="CDD" id="cd01745">
    <property type="entry name" value="GATase1_2"/>
    <property type="match status" value="1"/>
</dbReference>
<dbReference type="GO" id="GO:0005829">
    <property type="term" value="C:cytosol"/>
    <property type="evidence" value="ECO:0007669"/>
    <property type="project" value="TreeGrafter"/>
</dbReference>
<comment type="caution">
    <text evidence="1">The sequence shown here is derived from an EMBL/GenBank/DDBJ whole genome shotgun (WGS) entry which is preliminary data.</text>
</comment>
<dbReference type="STRING" id="592010.GCWU000182_000167"/>
<organism evidence="1 2">
    <name type="scientific">Abiotrophia defectiva ATCC 49176</name>
    <dbReference type="NCBI Taxonomy" id="592010"/>
    <lineage>
        <taxon>Bacteria</taxon>
        <taxon>Bacillati</taxon>
        <taxon>Bacillota</taxon>
        <taxon>Bacilli</taxon>
        <taxon>Lactobacillales</taxon>
        <taxon>Aerococcaceae</taxon>
        <taxon>Abiotrophia</taxon>
    </lineage>
</organism>
<dbReference type="InterPro" id="IPR044668">
    <property type="entry name" value="PuuD-like"/>
</dbReference>
<dbReference type="PANTHER" id="PTHR43235">
    <property type="entry name" value="GLUTAMINE AMIDOTRANSFERASE PB2B2.05-RELATED"/>
    <property type="match status" value="1"/>
</dbReference>
<accession>W1Q6L1</accession>
<dbReference type="GO" id="GO:0033969">
    <property type="term" value="F:gamma-glutamyl-gamma-aminobutyrate hydrolase activity"/>
    <property type="evidence" value="ECO:0007669"/>
    <property type="project" value="TreeGrafter"/>
</dbReference>
<dbReference type="Gene3D" id="3.40.50.880">
    <property type="match status" value="1"/>
</dbReference>
<dbReference type="InterPro" id="IPR011697">
    <property type="entry name" value="Peptidase_C26"/>
</dbReference>
<name>W1Q6L1_ABIDE</name>
<evidence type="ECO:0000313" key="2">
    <source>
        <dbReference type="Proteomes" id="UP000019050"/>
    </source>
</evidence>
<dbReference type="PANTHER" id="PTHR43235:SF1">
    <property type="entry name" value="GLUTAMINE AMIDOTRANSFERASE PB2B2.05-RELATED"/>
    <property type="match status" value="1"/>
</dbReference>
<dbReference type="PROSITE" id="PS51273">
    <property type="entry name" value="GATASE_TYPE_1"/>
    <property type="match status" value="1"/>
</dbReference>
<dbReference type="eggNOG" id="COG2071">
    <property type="taxonomic scope" value="Bacteria"/>
</dbReference>
<dbReference type="HOGENOM" id="CLU_030756_2_1_9"/>
<dbReference type="OrthoDB" id="9813383at2"/>
<proteinExistence type="predicted"/>
<dbReference type="Proteomes" id="UP000019050">
    <property type="component" value="Unassembled WGS sequence"/>
</dbReference>
<dbReference type="Pfam" id="PF07722">
    <property type="entry name" value="Peptidase_C26"/>
    <property type="match status" value="1"/>
</dbReference>
<dbReference type="GO" id="GO:0006598">
    <property type="term" value="P:polyamine catabolic process"/>
    <property type="evidence" value="ECO:0007669"/>
    <property type="project" value="TreeGrafter"/>
</dbReference>
<evidence type="ECO:0000313" key="1">
    <source>
        <dbReference type="EMBL" id="ESK66479.1"/>
    </source>
</evidence>
<dbReference type="InterPro" id="IPR029062">
    <property type="entry name" value="Class_I_gatase-like"/>
</dbReference>
<sequence>MTMRPVIGVTGNIMQAPEDKFKSFKINYSPWGYTEAVRLAGGTPVILPLTEPTCAAHYVSLIDGLVLTGGEDISPYLYNEEPHVNIEATSPTRDAVETALIKEALAQGKPILAICRGMQLVNVVLGGNLYQDLAGQANVTIQHVQKSRPSMATHSIKVKAGSYLSQLVADGCLINSIHHQAIRELGEGLIVSARSKDGVIEAIESQEGSLILGVQWHPERLTKHDECSMAIFQDLIERALEAKQA</sequence>
<keyword evidence="2" id="KW-1185">Reference proteome</keyword>
<protein>
    <submittedName>
        <fullName evidence="1">Peptidase C26</fullName>
    </submittedName>
</protein>
<gene>
    <name evidence="1" type="ORF">GCWU000182_000167</name>
</gene>